<dbReference type="OrthoDB" id="5521296at2"/>
<accession>A0A845E1H2</accession>
<dbReference type="Pfam" id="PF14168">
    <property type="entry name" value="YjzC"/>
    <property type="match status" value="1"/>
</dbReference>
<feature type="region of interest" description="Disordered" evidence="1">
    <location>
        <begin position="1"/>
        <end position="61"/>
    </location>
</feature>
<dbReference type="RefSeq" id="WP_160835932.1">
    <property type="nucleotide sequence ID" value="NZ_WMET01000001.1"/>
</dbReference>
<reference evidence="2 3" key="1">
    <citation type="submission" date="2019-11" db="EMBL/GenBank/DDBJ databases">
        <title>Genome sequences of 17 halophilic strains isolated from different environments.</title>
        <authorList>
            <person name="Furrow R.E."/>
        </authorList>
    </citation>
    <scope>NUCLEOTIDE SEQUENCE [LARGE SCALE GENOMIC DNA]</scope>
    <source>
        <strain evidence="2 3">22511_23_Filter</strain>
    </source>
</reference>
<dbReference type="AlphaFoldDB" id="A0A845E1H2"/>
<evidence type="ECO:0000313" key="2">
    <source>
        <dbReference type="EMBL" id="MYL19554.1"/>
    </source>
</evidence>
<evidence type="ECO:0000256" key="1">
    <source>
        <dbReference type="SAM" id="MobiDB-lite"/>
    </source>
</evidence>
<feature type="compositionally biased region" description="Polar residues" evidence="1">
    <location>
        <begin position="39"/>
        <end position="55"/>
    </location>
</feature>
<feature type="compositionally biased region" description="Basic and acidic residues" evidence="1">
    <location>
        <begin position="1"/>
        <end position="12"/>
    </location>
</feature>
<proteinExistence type="predicted"/>
<evidence type="ECO:0000313" key="3">
    <source>
        <dbReference type="Proteomes" id="UP000460949"/>
    </source>
</evidence>
<comment type="caution">
    <text evidence="2">The sequence shown here is derived from an EMBL/GenBank/DDBJ whole genome shotgun (WGS) entry which is preliminary data.</text>
</comment>
<sequence length="61" mass="6669">MADRFKTGEKAPENGTYKFAGLVDGGKENSVTEDEKQVELNSGDSFPPISSQNQAAYWEKA</sequence>
<protein>
    <submittedName>
        <fullName evidence="2">YjzC family protein</fullName>
    </submittedName>
</protein>
<dbReference type="EMBL" id="WMET01000001">
    <property type="protein sequence ID" value="MYL19554.1"/>
    <property type="molecule type" value="Genomic_DNA"/>
</dbReference>
<dbReference type="InterPro" id="IPR025549">
    <property type="entry name" value="YjzC"/>
</dbReference>
<organism evidence="2 3">
    <name type="scientific">Halobacillus litoralis</name>
    <dbReference type="NCBI Taxonomy" id="45668"/>
    <lineage>
        <taxon>Bacteria</taxon>
        <taxon>Bacillati</taxon>
        <taxon>Bacillota</taxon>
        <taxon>Bacilli</taxon>
        <taxon>Bacillales</taxon>
        <taxon>Bacillaceae</taxon>
        <taxon>Halobacillus</taxon>
    </lineage>
</organism>
<dbReference type="Proteomes" id="UP000460949">
    <property type="component" value="Unassembled WGS sequence"/>
</dbReference>
<name>A0A845E1H2_9BACI</name>
<gene>
    <name evidence="2" type="ORF">GLW04_06590</name>
</gene>